<evidence type="ECO:0000313" key="2">
    <source>
        <dbReference type="Proteomes" id="UP000824469"/>
    </source>
</evidence>
<keyword evidence="2" id="KW-1185">Reference proteome</keyword>
<proteinExistence type="predicted"/>
<protein>
    <submittedName>
        <fullName evidence="1">Uncharacterized protein</fullName>
    </submittedName>
</protein>
<name>A0AA38G6Z7_TAXCH</name>
<dbReference type="AlphaFoldDB" id="A0AA38G6Z7"/>
<evidence type="ECO:0000313" key="1">
    <source>
        <dbReference type="EMBL" id="KAH9318054.1"/>
    </source>
</evidence>
<feature type="non-terminal residue" evidence="1">
    <location>
        <position position="119"/>
    </location>
</feature>
<gene>
    <name evidence="1" type="ORF">KI387_019823</name>
</gene>
<reference evidence="1 2" key="1">
    <citation type="journal article" date="2021" name="Nat. Plants">
        <title>The Taxus genome provides insights into paclitaxel biosynthesis.</title>
        <authorList>
            <person name="Xiong X."/>
            <person name="Gou J."/>
            <person name="Liao Q."/>
            <person name="Li Y."/>
            <person name="Zhou Q."/>
            <person name="Bi G."/>
            <person name="Li C."/>
            <person name="Du R."/>
            <person name="Wang X."/>
            <person name="Sun T."/>
            <person name="Guo L."/>
            <person name="Liang H."/>
            <person name="Lu P."/>
            <person name="Wu Y."/>
            <person name="Zhang Z."/>
            <person name="Ro D.K."/>
            <person name="Shang Y."/>
            <person name="Huang S."/>
            <person name="Yan J."/>
        </authorList>
    </citation>
    <scope>NUCLEOTIDE SEQUENCE [LARGE SCALE GENOMIC DNA]</scope>
    <source>
        <strain evidence="1">Ta-2019</strain>
    </source>
</reference>
<organism evidence="1 2">
    <name type="scientific">Taxus chinensis</name>
    <name type="common">Chinese yew</name>
    <name type="synonym">Taxus wallichiana var. chinensis</name>
    <dbReference type="NCBI Taxonomy" id="29808"/>
    <lineage>
        <taxon>Eukaryota</taxon>
        <taxon>Viridiplantae</taxon>
        <taxon>Streptophyta</taxon>
        <taxon>Embryophyta</taxon>
        <taxon>Tracheophyta</taxon>
        <taxon>Spermatophyta</taxon>
        <taxon>Pinopsida</taxon>
        <taxon>Pinidae</taxon>
        <taxon>Conifers II</taxon>
        <taxon>Cupressales</taxon>
        <taxon>Taxaceae</taxon>
        <taxon>Taxus</taxon>
    </lineage>
</organism>
<sequence>GKVIIGMGHAVPPFELDNTFKAKMDADGLCDDYGTSMNNRIAKGSGFLNDEINFTGFPVVGFNHHMQVTGGCQDYHQKSENQSLCSSTKIMDKNQSICSWDQRVDDRIKFDLEIRIPLS</sequence>
<dbReference type="Proteomes" id="UP000824469">
    <property type="component" value="Unassembled WGS sequence"/>
</dbReference>
<accession>A0AA38G6Z7</accession>
<dbReference type="EMBL" id="JAHRHJ020000004">
    <property type="protein sequence ID" value="KAH9318054.1"/>
    <property type="molecule type" value="Genomic_DNA"/>
</dbReference>
<comment type="caution">
    <text evidence="1">The sequence shown here is derived from an EMBL/GenBank/DDBJ whole genome shotgun (WGS) entry which is preliminary data.</text>
</comment>
<feature type="non-terminal residue" evidence="1">
    <location>
        <position position="1"/>
    </location>
</feature>